<evidence type="ECO:0000313" key="1">
    <source>
        <dbReference type="EMBL" id="MPN29321.1"/>
    </source>
</evidence>
<protein>
    <submittedName>
        <fullName evidence="1">Uncharacterized protein</fullName>
    </submittedName>
</protein>
<reference evidence="1" key="1">
    <citation type="submission" date="2019-08" db="EMBL/GenBank/DDBJ databases">
        <authorList>
            <person name="Kucharzyk K."/>
            <person name="Murdoch R.W."/>
            <person name="Higgins S."/>
            <person name="Loffler F."/>
        </authorList>
    </citation>
    <scope>NUCLEOTIDE SEQUENCE</scope>
</reference>
<gene>
    <name evidence="1" type="ORF">SDC9_176773</name>
</gene>
<name>A0A645GQZ1_9ZZZZ</name>
<organism evidence="1">
    <name type="scientific">bioreactor metagenome</name>
    <dbReference type="NCBI Taxonomy" id="1076179"/>
    <lineage>
        <taxon>unclassified sequences</taxon>
        <taxon>metagenomes</taxon>
        <taxon>ecological metagenomes</taxon>
    </lineage>
</organism>
<sequence length="167" mass="19174">MPVNYRVEIAEIRAACLFHEYCSDCGIRLFVVAIQVIAVVVRLDERIRYGRIRYQYPTENVAVHLAQSREVHVSQHFGVGVDIRGGLGIRLGCFRCGIIGSRRLLSTLDHCKIRQPRELFGLRVCLRALAVLDVFVYYHSGAANEDRRKNDCNDYSHLFFHDLAPLR</sequence>
<dbReference type="AlphaFoldDB" id="A0A645GQZ1"/>
<comment type="caution">
    <text evidence="1">The sequence shown here is derived from an EMBL/GenBank/DDBJ whole genome shotgun (WGS) entry which is preliminary data.</text>
</comment>
<accession>A0A645GQZ1</accession>
<proteinExistence type="predicted"/>
<dbReference type="EMBL" id="VSSQ01079948">
    <property type="protein sequence ID" value="MPN29321.1"/>
    <property type="molecule type" value="Genomic_DNA"/>
</dbReference>